<keyword evidence="3" id="KW-1185">Reference proteome</keyword>
<feature type="signal peptide" evidence="1">
    <location>
        <begin position="1"/>
        <end position="26"/>
    </location>
</feature>
<protein>
    <recommendedName>
        <fullName evidence="4">SMP-30/Gluconolactonase/LRE-like region domain-containing protein</fullName>
    </recommendedName>
</protein>
<keyword evidence="1" id="KW-0732">Signal</keyword>
<dbReference type="STRING" id="354355.SAMN05660816_03011"/>
<dbReference type="SUPFAM" id="SSF50969">
    <property type="entry name" value="YVTN repeat-like/Quinoprotein amine dehydrogenase"/>
    <property type="match status" value="1"/>
</dbReference>
<dbReference type="InterPro" id="IPR045383">
    <property type="entry name" value="DUF6528"/>
</dbReference>
<dbReference type="InterPro" id="IPR011044">
    <property type="entry name" value="Quino_amine_DH_bsu"/>
</dbReference>
<name>A0A1V9E9R1_9BACT</name>
<evidence type="ECO:0008006" key="4">
    <source>
        <dbReference type="Google" id="ProtNLM"/>
    </source>
</evidence>
<reference evidence="3" key="1">
    <citation type="submission" date="2016-04" db="EMBL/GenBank/DDBJ databases">
        <authorList>
            <person name="Chen L."/>
            <person name="Zhuang W."/>
            <person name="Wang G."/>
        </authorList>
    </citation>
    <scope>NUCLEOTIDE SEQUENCE [LARGE SCALE GENOMIC DNA]</scope>
    <source>
        <strain evidence="3">17621</strain>
    </source>
</reference>
<dbReference type="RefSeq" id="WP_090519442.1">
    <property type="nucleotide sequence ID" value="NZ_FOCZ01000005.1"/>
</dbReference>
<organism evidence="2 3">
    <name type="scientific">Niastella yeongjuensis</name>
    <dbReference type="NCBI Taxonomy" id="354355"/>
    <lineage>
        <taxon>Bacteria</taxon>
        <taxon>Pseudomonadati</taxon>
        <taxon>Bacteroidota</taxon>
        <taxon>Chitinophagia</taxon>
        <taxon>Chitinophagales</taxon>
        <taxon>Chitinophagaceae</taxon>
        <taxon>Niastella</taxon>
    </lineage>
</organism>
<proteinExistence type="predicted"/>
<feature type="chain" id="PRO_5010745359" description="SMP-30/Gluconolactonase/LRE-like region domain-containing protein" evidence="1">
    <location>
        <begin position="27"/>
        <end position="322"/>
    </location>
</feature>
<gene>
    <name evidence="2" type="ORF">A4H97_11725</name>
</gene>
<evidence type="ECO:0000313" key="2">
    <source>
        <dbReference type="EMBL" id="OQP42822.1"/>
    </source>
</evidence>
<comment type="caution">
    <text evidence="2">The sequence shown here is derived from an EMBL/GenBank/DDBJ whole genome shotgun (WGS) entry which is preliminary data.</text>
</comment>
<evidence type="ECO:0000313" key="3">
    <source>
        <dbReference type="Proteomes" id="UP000192610"/>
    </source>
</evidence>
<accession>A0A1V9E9R1</accession>
<sequence length="322" mass="36083">MNFIRIQFAAFLAFLCCISTAEVANAQNITFDNCKKCIVLAEQSVHRVAILDLDNKKIVWEWLPEQSPVIKPEHVAWFKNPSDAKVVYNGTAILTNASGGGVALVRIADKKVLFYAYAGGNTHSSEILPDGNIVAASSTGNFMTVFHTDTLQFPDKVYSKTIYLEFGHNVVWDRKQKVLWSATQNKLKTFTYNFDCTHPDLVLKDSIALPVGGAHDLFPMYNQQGLWLSTEKATFQYRFNDKKLISVPESIPHIKSVSSGPAGFPTIIIIPDGKPGSWWTDEIGELGKQPVYKQPGLKIYKARWFLDNAFSYPPINQLKTCK</sequence>
<dbReference type="Pfam" id="PF20138">
    <property type="entry name" value="DUF6528"/>
    <property type="match status" value="1"/>
</dbReference>
<dbReference type="EMBL" id="LVXG01000056">
    <property type="protein sequence ID" value="OQP42822.1"/>
    <property type="molecule type" value="Genomic_DNA"/>
</dbReference>
<dbReference type="AlphaFoldDB" id="A0A1V9E9R1"/>
<evidence type="ECO:0000256" key="1">
    <source>
        <dbReference type="SAM" id="SignalP"/>
    </source>
</evidence>
<dbReference type="OrthoDB" id="1007317at2"/>
<dbReference type="Proteomes" id="UP000192610">
    <property type="component" value="Unassembled WGS sequence"/>
</dbReference>